<dbReference type="PANTHER" id="PTHR21442:SF0">
    <property type="entry name" value="CILIA- AND FLAGELLA-ASSOCIATED PROTEIN 206"/>
    <property type="match status" value="1"/>
</dbReference>
<dbReference type="PANTHER" id="PTHR21442">
    <property type="entry name" value="CILIA- AND FLAGELLA-ASSOCIATED PROTEIN 206"/>
    <property type="match status" value="1"/>
</dbReference>
<evidence type="ECO:0000256" key="3">
    <source>
        <dbReference type="ARBA" id="ARBA00021602"/>
    </source>
</evidence>
<dbReference type="GO" id="GO:0036064">
    <property type="term" value="C:ciliary basal body"/>
    <property type="evidence" value="ECO:0007669"/>
    <property type="project" value="TreeGrafter"/>
</dbReference>
<evidence type="ECO:0000256" key="2">
    <source>
        <dbReference type="ARBA" id="ARBA00010500"/>
    </source>
</evidence>
<comment type="subcellular location">
    <subcellularLocation>
        <location evidence="1">Cytoplasm</location>
        <location evidence="1">Cytoskeleton</location>
        <location evidence="1">Cilium axoneme</location>
    </subcellularLocation>
</comment>
<dbReference type="GO" id="GO:0005930">
    <property type="term" value="C:axoneme"/>
    <property type="evidence" value="ECO:0007669"/>
    <property type="project" value="UniProtKB-SubCell"/>
</dbReference>
<evidence type="ECO:0000256" key="1">
    <source>
        <dbReference type="ARBA" id="ARBA00004430"/>
    </source>
</evidence>
<keyword evidence="8" id="KW-0966">Cell projection</keyword>
<evidence type="ECO:0000256" key="5">
    <source>
        <dbReference type="ARBA" id="ARBA00022794"/>
    </source>
</evidence>
<keyword evidence="6" id="KW-0969">Cilium</keyword>
<feature type="region of interest" description="Disordered" evidence="9">
    <location>
        <begin position="143"/>
        <end position="172"/>
    </location>
</feature>
<organism evidence="10 11">
    <name type="scientific">Phytophthora rubi</name>
    <dbReference type="NCBI Taxonomy" id="129364"/>
    <lineage>
        <taxon>Eukaryota</taxon>
        <taxon>Sar</taxon>
        <taxon>Stramenopiles</taxon>
        <taxon>Oomycota</taxon>
        <taxon>Peronosporomycetes</taxon>
        <taxon>Peronosporales</taxon>
        <taxon>Peronosporaceae</taxon>
        <taxon>Phytophthora</taxon>
    </lineage>
</organism>
<keyword evidence="7" id="KW-0206">Cytoskeleton</keyword>
<dbReference type="EMBL" id="QXFU01001489">
    <property type="protein sequence ID" value="KAE9001326.1"/>
    <property type="molecule type" value="Genomic_DNA"/>
</dbReference>
<feature type="compositionally biased region" description="Basic and acidic residues" evidence="9">
    <location>
        <begin position="710"/>
        <end position="724"/>
    </location>
</feature>
<dbReference type="OrthoDB" id="10251073at2759"/>
<keyword evidence="5" id="KW-0970">Cilium biogenesis/degradation</keyword>
<evidence type="ECO:0000256" key="8">
    <source>
        <dbReference type="ARBA" id="ARBA00023273"/>
    </source>
</evidence>
<accession>A0A6A3K1C5</accession>
<dbReference type="InterPro" id="IPR021897">
    <property type="entry name" value="FAP206"/>
</dbReference>
<feature type="region of interest" description="Disordered" evidence="9">
    <location>
        <begin position="425"/>
        <end position="464"/>
    </location>
</feature>
<dbReference type="GO" id="GO:0030030">
    <property type="term" value="P:cell projection organization"/>
    <property type="evidence" value="ECO:0007669"/>
    <property type="project" value="UniProtKB-KW"/>
</dbReference>
<name>A0A6A3K1C5_9STRA</name>
<dbReference type="Pfam" id="PF12018">
    <property type="entry name" value="FAP206"/>
    <property type="match status" value="1"/>
</dbReference>
<protein>
    <recommendedName>
        <fullName evidence="3">Cilia- and flagella-associated protein 206</fullName>
    </recommendedName>
</protein>
<feature type="compositionally biased region" description="Acidic residues" evidence="9">
    <location>
        <begin position="440"/>
        <end position="456"/>
    </location>
</feature>
<evidence type="ECO:0000313" key="10">
    <source>
        <dbReference type="EMBL" id="KAE9001326.1"/>
    </source>
</evidence>
<feature type="region of interest" description="Disordered" evidence="9">
    <location>
        <begin position="687"/>
        <end position="730"/>
    </location>
</feature>
<keyword evidence="4" id="KW-0963">Cytoplasm</keyword>
<reference evidence="10 11" key="1">
    <citation type="submission" date="2018-09" db="EMBL/GenBank/DDBJ databases">
        <title>Genomic investigation of the strawberry pathogen Phytophthora fragariae indicates pathogenicity is determined by transcriptional variation in three key races.</title>
        <authorList>
            <person name="Adams T.M."/>
            <person name="Armitage A.D."/>
            <person name="Sobczyk M.K."/>
            <person name="Bates H.J."/>
            <person name="Dunwell J.M."/>
            <person name="Nellist C.F."/>
            <person name="Harrison R.J."/>
        </authorList>
    </citation>
    <scope>NUCLEOTIDE SEQUENCE [LARGE SCALE GENOMIC DNA]</scope>
    <source>
        <strain evidence="10 11">SCRP324</strain>
    </source>
</reference>
<evidence type="ECO:0000256" key="7">
    <source>
        <dbReference type="ARBA" id="ARBA00023212"/>
    </source>
</evidence>
<gene>
    <name evidence="10" type="ORF">PR002_g17944</name>
</gene>
<sequence length="739" mass="83512">MENAQRVVADIVARCRYRGVEVSETLAAFTARLVVHRSRRHLVLEQPMSPEDELYLTEQCEAALLRDDDPAMETVKMQLEFDFTYANLEEELRSRRERKEQAVAKLQRTISSLVPEKATDFETLSALYKHIFTLLMLDADGPGNNNSEDDGDNNGKHHSTNSSKQQAERRSMEKEVAAALESVFPRIGLKSFATMSPEDKRFQLDELMRIVEGIRLFNKELGKGGAGIPASARDIQDNVAALAKLVRDEVREANEICTQYTEVLLHVHHQLGSAGNDADSMETPPTADEVARWQDELSNRRQFLSYLQSLEEDIAFSHEKVGTRLQMFQADMSALQNLVGARTSLPKSHVYPLFEAVSRSWAELHQEHELLQARARALRSLLRFRSTFTRTLSPESPIVRQARRGGSIPTEDLFSHVETFPAERQLTGDGKSQSFGLVGDDLDGDEDDSNPNEEEGSGFPIRMPVESTPEFMQLPLEYQGFCPWTVVERGGLLLPGDPSLGVVQYRNAYHVFVNERALGEFMIHPRRYVQGVLHRAARQPALIYLLRLQESFSNITLSSLLKMCHRFRAEGARGVHPLLAPPPSQKVDASTATPTHFVEKRIDYNYDWNEWNLRRKAIKIANLRHCRTVGAQTNLSSFRREVDTQVYLPAEASCQTAKTQGTNPPRVTTFFTGLRKGHVYTIEDAKRAEAKEAKDAAAGSEYKKSRRSRHYEDDAKAKESKASEDDNQPVMVAYTFDLS</sequence>
<evidence type="ECO:0000256" key="4">
    <source>
        <dbReference type="ARBA" id="ARBA00022490"/>
    </source>
</evidence>
<dbReference type="AlphaFoldDB" id="A0A6A3K1C5"/>
<evidence type="ECO:0000256" key="6">
    <source>
        <dbReference type="ARBA" id="ARBA00023069"/>
    </source>
</evidence>
<proteinExistence type="inferred from homology"/>
<comment type="caution">
    <text evidence="10">The sequence shown here is derived from an EMBL/GenBank/DDBJ whole genome shotgun (WGS) entry which is preliminary data.</text>
</comment>
<dbReference type="Proteomes" id="UP000435112">
    <property type="component" value="Unassembled WGS sequence"/>
</dbReference>
<dbReference type="GO" id="GO:0003356">
    <property type="term" value="P:regulation of cilium beat frequency"/>
    <property type="evidence" value="ECO:0007669"/>
    <property type="project" value="TreeGrafter"/>
</dbReference>
<comment type="similarity">
    <text evidence="2">Belongs to the CFAP206 family.</text>
</comment>
<evidence type="ECO:0000256" key="9">
    <source>
        <dbReference type="SAM" id="MobiDB-lite"/>
    </source>
</evidence>
<evidence type="ECO:0000313" key="11">
    <source>
        <dbReference type="Proteomes" id="UP000435112"/>
    </source>
</evidence>